<dbReference type="SUPFAM" id="SSF143744">
    <property type="entry name" value="GlcG-like"/>
    <property type="match status" value="1"/>
</dbReference>
<dbReference type="AlphaFoldDB" id="A0A9W6S1Z0"/>
<dbReference type="RefSeq" id="WP_285572640.1">
    <property type="nucleotide sequence ID" value="NZ_BSTK01000004.1"/>
</dbReference>
<dbReference type="Gene3D" id="3.30.450.150">
    <property type="entry name" value="Haem-degrading domain"/>
    <property type="match status" value="1"/>
</dbReference>
<dbReference type="InterPro" id="IPR038084">
    <property type="entry name" value="PduO/GlcC-like_sf"/>
</dbReference>
<reference evidence="1" key="1">
    <citation type="submission" date="2023-03" db="EMBL/GenBank/DDBJ databases">
        <title>Actinoallomurus iriomotensis NBRC 103684.</title>
        <authorList>
            <person name="Ichikawa N."/>
            <person name="Sato H."/>
            <person name="Tonouchi N."/>
        </authorList>
    </citation>
    <scope>NUCLEOTIDE SEQUENCE</scope>
    <source>
        <strain evidence="1">NBRC 103684</strain>
    </source>
</reference>
<name>A0A9W6S1Z0_9ACTN</name>
<dbReference type="InterPro" id="IPR052517">
    <property type="entry name" value="GlcG_carb_metab_protein"/>
</dbReference>
<organism evidence="1 2">
    <name type="scientific">Actinoallomurus iriomotensis</name>
    <dbReference type="NCBI Taxonomy" id="478107"/>
    <lineage>
        <taxon>Bacteria</taxon>
        <taxon>Bacillati</taxon>
        <taxon>Actinomycetota</taxon>
        <taxon>Actinomycetes</taxon>
        <taxon>Streptosporangiales</taxon>
        <taxon>Thermomonosporaceae</taxon>
        <taxon>Actinoallomurus</taxon>
    </lineage>
</organism>
<evidence type="ECO:0000313" key="1">
    <source>
        <dbReference type="EMBL" id="GLY85619.1"/>
    </source>
</evidence>
<dbReference type="Proteomes" id="UP001165074">
    <property type="component" value="Unassembled WGS sequence"/>
</dbReference>
<protein>
    <recommendedName>
        <fullName evidence="3">Heme-binding protein</fullName>
    </recommendedName>
</protein>
<accession>A0A9W6S1Z0</accession>
<dbReference type="EMBL" id="BSTK01000004">
    <property type="protein sequence ID" value="GLY85619.1"/>
    <property type="molecule type" value="Genomic_DNA"/>
</dbReference>
<gene>
    <name evidence="1" type="ORF">Airi02_035480</name>
</gene>
<dbReference type="PANTHER" id="PTHR34309">
    <property type="entry name" value="SLR1406 PROTEIN"/>
    <property type="match status" value="1"/>
</dbReference>
<comment type="caution">
    <text evidence="1">The sequence shown here is derived from an EMBL/GenBank/DDBJ whole genome shotgun (WGS) entry which is preliminary data.</text>
</comment>
<evidence type="ECO:0000313" key="2">
    <source>
        <dbReference type="Proteomes" id="UP001165074"/>
    </source>
</evidence>
<dbReference type="InterPro" id="IPR005624">
    <property type="entry name" value="PduO/GlcC-like"/>
</dbReference>
<proteinExistence type="predicted"/>
<dbReference type="PANTHER" id="PTHR34309:SF1">
    <property type="entry name" value="PROTEIN GLCG"/>
    <property type="match status" value="1"/>
</dbReference>
<sequence length="163" mass="17058">MAKLPLKPRLIAPVVEEVMAVARRSAALHGESFTIAIVDETTTPRALFRMDSADILTVDLALGKARLVASNGMPSRLWRKIAADDPYLGLTVPTALDRVLQGAVLFGGGYPFKVDGTIVGGIGVSGGNETEDDEVARAGLAAIPEADQFTKDDAAPLKASDGN</sequence>
<evidence type="ECO:0008006" key="3">
    <source>
        <dbReference type="Google" id="ProtNLM"/>
    </source>
</evidence>
<dbReference type="Pfam" id="PF03928">
    <property type="entry name" value="HbpS-like"/>
    <property type="match status" value="1"/>
</dbReference>
<keyword evidence="2" id="KW-1185">Reference proteome</keyword>